<evidence type="ECO:0000313" key="5">
    <source>
        <dbReference type="EMBL" id="MCC9070568.1"/>
    </source>
</evidence>
<dbReference type="SUPFAM" id="SSF46689">
    <property type="entry name" value="Homeodomain-like"/>
    <property type="match status" value="1"/>
</dbReference>
<evidence type="ECO:0000313" key="6">
    <source>
        <dbReference type="Proteomes" id="UP001430919"/>
    </source>
</evidence>
<reference evidence="5" key="1">
    <citation type="submission" date="2021-11" db="EMBL/GenBank/DDBJ databases">
        <title>Description of novel Flavobacterium species.</title>
        <authorList>
            <person name="Saticioglu I.B."/>
            <person name="Ay H."/>
            <person name="Altun S."/>
            <person name="Duman M."/>
        </authorList>
    </citation>
    <scope>NUCLEOTIDE SEQUENCE</scope>
    <source>
        <strain evidence="5">F-65</strain>
    </source>
</reference>
<keyword evidence="3" id="KW-0804">Transcription</keyword>
<evidence type="ECO:0000256" key="2">
    <source>
        <dbReference type="ARBA" id="ARBA00023125"/>
    </source>
</evidence>
<dbReference type="SMART" id="SM00342">
    <property type="entry name" value="HTH_ARAC"/>
    <property type="match status" value="1"/>
</dbReference>
<organism evidence="5 6">
    <name type="scientific">Flavobacterium pisciphilum</name>
    <dbReference type="NCBI Taxonomy" id="2893755"/>
    <lineage>
        <taxon>Bacteria</taxon>
        <taxon>Pseudomonadati</taxon>
        <taxon>Bacteroidota</taxon>
        <taxon>Flavobacteriia</taxon>
        <taxon>Flavobacteriales</taxon>
        <taxon>Flavobacteriaceae</taxon>
        <taxon>Flavobacterium</taxon>
    </lineage>
</organism>
<feature type="domain" description="HTH araC/xylS-type" evidence="4">
    <location>
        <begin position="236"/>
        <end position="334"/>
    </location>
</feature>
<dbReference type="RefSeq" id="WP_229987300.1">
    <property type="nucleotide sequence ID" value="NZ_JAJJMO010000001.1"/>
</dbReference>
<dbReference type="Gene3D" id="1.10.10.60">
    <property type="entry name" value="Homeodomain-like"/>
    <property type="match status" value="2"/>
</dbReference>
<dbReference type="PANTHER" id="PTHR47893">
    <property type="entry name" value="REGULATORY PROTEIN PCHR"/>
    <property type="match status" value="1"/>
</dbReference>
<dbReference type="EMBL" id="JAJJMO010000001">
    <property type="protein sequence ID" value="MCC9070568.1"/>
    <property type="molecule type" value="Genomic_DNA"/>
</dbReference>
<dbReference type="PRINTS" id="PR00032">
    <property type="entry name" value="HTHARAC"/>
</dbReference>
<dbReference type="PROSITE" id="PS01124">
    <property type="entry name" value="HTH_ARAC_FAMILY_2"/>
    <property type="match status" value="1"/>
</dbReference>
<accession>A0ABS8MP73</accession>
<evidence type="ECO:0000259" key="4">
    <source>
        <dbReference type="PROSITE" id="PS01124"/>
    </source>
</evidence>
<dbReference type="Proteomes" id="UP001430919">
    <property type="component" value="Unassembled WGS sequence"/>
</dbReference>
<keyword evidence="1" id="KW-0805">Transcription regulation</keyword>
<dbReference type="InterPro" id="IPR009057">
    <property type="entry name" value="Homeodomain-like_sf"/>
</dbReference>
<proteinExistence type="predicted"/>
<dbReference type="InterPro" id="IPR018060">
    <property type="entry name" value="HTH_AraC"/>
</dbReference>
<protein>
    <submittedName>
        <fullName evidence="5">AraC family transcriptional regulator</fullName>
    </submittedName>
</protein>
<keyword evidence="2" id="KW-0238">DNA-binding</keyword>
<evidence type="ECO:0000256" key="3">
    <source>
        <dbReference type="ARBA" id="ARBA00023163"/>
    </source>
</evidence>
<dbReference type="Pfam" id="PF12833">
    <property type="entry name" value="HTH_18"/>
    <property type="match status" value="1"/>
</dbReference>
<dbReference type="InterPro" id="IPR053142">
    <property type="entry name" value="PchR_regulatory_protein"/>
</dbReference>
<evidence type="ECO:0000256" key="1">
    <source>
        <dbReference type="ARBA" id="ARBA00023015"/>
    </source>
</evidence>
<keyword evidence="6" id="KW-1185">Reference proteome</keyword>
<dbReference type="InterPro" id="IPR020449">
    <property type="entry name" value="Tscrpt_reg_AraC-type_HTH"/>
</dbReference>
<comment type="caution">
    <text evidence="5">The sequence shown here is derived from an EMBL/GenBank/DDBJ whole genome shotgun (WGS) entry which is preliminary data.</text>
</comment>
<gene>
    <name evidence="5" type="ORF">LNQ49_03000</name>
</gene>
<sequence length="334" mass="38555">MMKIELNKPQLTLPKTIIEVNRGYILSGQESILETQTKIETKEFKIEKRSIQIDGVFIHFYKKNIFEQQKVKVLSTSGYIQMHFELSTGATLYESRENKGSILPTYQGQHMLFFEPYLDGYLTFPACLGATTVEIELSEEWLKKQLGEQLSLLTEFAFALKGSQAAILGGRAYPICPDIYRIIKQLYDCPYEGDLKKFFIESKLLELLAIKIHKAANSFPTKPLTNISKIDRERLFHLKELLASVKTEQYTIQQMTELTFMNRTKLQSSFKQLFGMTIHEFVVDKRMEEAYQLLSYSSGWTVAEVARQVGYKHYNHFSTAFKNKFGVSPSKIPN</sequence>
<name>A0ABS8MP73_9FLAO</name>
<dbReference type="PANTHER" id="PTHR47893:SF1">
    <property type="entry name" value="REGULATORY PROTEIN PCHR"/>
    <property type="match status" value="1"/>
</dbReference>